<evidence type="ECO:0000259" key="5">
    <source>
        <dbReference type="Pfam" id="PF00460"/>
    </source>
</evidence>
<dbReference type="Pfam" id="PF22692">
    <property type="entry name" value="LlgE_F_G_D1"/>
    <property type="match status" value="1"/>
</dbReference>
<dbReference type="PANTHER" id="PTHR30435:SF19">
    <property type="entry name" value="FLAGELLAR BASAL-BODY ROD PROTEIN FLGG"/>
    <property type="match status" value="1"/>
</dbReference>
<feature type="domain" description="Flagellar basal body rod protein N-terminal" evidence="5">
    <location>
        <begin position="9"/>
        <end position="35"/>
    </location>
</feature>
<dbReference type="SUPFAM" id="SSF117143">
    <property type="entry name" value="Flagellar hook protein flgE"/>
    <property type="match status" value="1"/>
</dbReference>
<dbReference type="NCBIfam" id="TIGR03506">
    <property type="entry name" value="FlgEFG_subfam"/>
    <property type="match status" value="1"/>
</dbReference>
<evidence type="ECO:0000259" key="6">
    <source>
        <dbReference type="Pfam" id="PF06429"/>
    </source>
</evidence>
<dbReference type="RefSeq" id="WP_101894349.1">
    <property type="nucleotide sequence ID" value="NZ_CP022684.1"/>
</dbReference>
<reference evidence="9" key="1">
    <citation type="submission" date="2017-08" db="EMBL/GenBank/DDBJ databases">
        <title>Direct submision.</title>
        <authorList>
            <person name="Kim S.-J."/>
            <person name="Rhee S.-K."/>
        </authorList>
    </citation>
    <scope>NUCLEOTIDE SEQUENCE [LARGE SCALE GENOMIC DNA]</scope>
    <source>
        <strain evidence="9">GI5</strain>
    </source>
</reference>
<dbReference type="InterPro" id="IPR001444">
    <property type="entry name" value="Flag_bb_rod_N"/>
</dbReference>
<feature type="domain" description="Flagellar basal-body/hook protein C-terminal" evidence="6">
    <location>
        <begin position="187"/>
        <end position="232"/>
    </location>
</feature>
<accession>A0A2K9LL30</accession>
<dbReference type="GO" id="GO:0009425">
    <property type="term" value="C:bacterial-type flagellum basal body"/>
    <property type="evidence" value="ECO:0007669"/>
    <property type="project" value="UniProtKB-SubCell"/>
</dbReference>
<dbReference type="EMBL" id="CP022684">
    <property type="protein sequence ID" value="AUM12970.1"/>
    <property type="molecule type" value="Genomic_DNA"/>
</dbReference>
<evidence type="ECO:0000259" key="7">
    <source>
        <dbReference type="Pfam" id="PF22692"/>
    </source>
</evidence>
<sequence>MPDVIQLIQSTMSADMSRLNTISQNLANANTDGYKREISTQKAFEQELASNGGYKPEASLSVARDMSVGALKYTGNMNNVALTDTGFLKIIHLNGEAYTRRGQLQLSEDGKLVLSTGEEVLGESGPIYLQPESFVIKGDGSIFQKEQLMGKLLIAEGSTQGELNYLGKGMFHSSSPLPQASGEMIIKQGYLEASNVESLREMVGLVTTVRHYESAGQVLKGYDDMLDSAINILGEF</sequence>
<dbReference type="KEGG" id="kak:Kalk_11270"/>
<dbReference type="InterPro" id="IPR037925">
    <property type="entry name" value="FlgE/F/G-like"/>
</dbReference>
<dbReference type="InterPro" id="IPR053967">
    <property type="entry name" value="LlgE_F_G-like_D1"/>
</dbReference>
<dbReference type="InterPro" id="IPR010930">
    <property type="entry name" value="Flg_bb/hook_C_dom"/>
</dbReference>
<dbReference type="PANTHER" id="PTHR30435">
    <property type="entry name" value="FLAGELLAR PROTEIN"/>
    <property type="match status" value="1"/>
</dbReference>
<keyword evidence="9" id="KW-1185">Reference proteome</keyword>
<dbReference type="OrthoDB" id="8578401at2"/>
<comment type="subcellular location">
    <subcellularLocation>
        <location evidence="1 4">Bacterial flagellum basal body</location>
    </subcellularLocation>
</comment>
<evidence type="ECO:0000256" key="1">
    <source>
        <dbReference type="ARBA" id="ARBA00004117"/>
    </source>
</evidence>
<protein>
    <submittedName>
        <fullName evidence="8">Uncharacterized protein</fullName>
    </submittedName>
</protein>
<keyword evidence="3 4" id="KW-0975">Bacterial flagellum</keyword>
<evidence type="ECO:0000313" key="9">
    <source>
        <dbReference type="Proteomes" id="UP000235116"/>
    </source>
</evidence>
<evidence type="ECO:0000256" key="2">
    <source>
        <dbReference type="ARBA" id="ARBA00009677"/>
    </source>
</evidence>
<feature type="domain" description="Flagellar hook protein FlgE/F/G-like D1" evidence="7">
    <location>
        <begin position="84"/>
        <end position="142"/>
    </location>
</feature>
<proteinExistence type="inferred from homology"/>
<comment type="similarity">
    <text evidence="2 4">Belongs to the flagella basal body rod proteins family.</text>
</comment>
<dbReference type="AlphaFoldDB" id="A0A2K9LL30"/>
<name>A0A2K9LL30_9GAMM</name>
<gene>
    <name evidence="8" type="ORF">Kalk_11270</name>
</gene>
<dbReference type="Pfam" id="PF06429">
    <property type="entry name" value="Flg_bbr_C"/>
    <property type="match status" value="1"/>
</dbReference>
<evidence type="ECO:0000256" key="3">
    <source>
        <dbReference type="ARBA" id="ARBA00023143"/>
    </source>
</evidence>
<organism evidence="8 9">
    <name type="scientific">Ketobacter alkanivorans</name>
    <dbReference type="NCBI Taxonomy" id="1917421"/>
    <lineage>
        <taxon>Bacteria</taxon>
        <taxon>Pseudomonadati</taxon>
        <taxon>Pseudomonadota</taxon>
        <taxon>Gammaproteobacteria</taxon>
        <taxon>Pseudomonadales</taxon>
        <taxon>Ketobacteraceae</taxon>
        <taxon>Ketobacter</taxon>
    </lineage>
</organism>
<dbReference type="InterPro" id="IPR020013">
    <property type="entry name" value="Flagellar_FlgE/F/G"/>
</dbReference>
<evidence type="ECO:0000256" key="4">
    <source>
        <dbReference type="RuleBase" id="RU362116"/>
    </source>
</evidence>
<dbReference type="Proteomes" id="UP000235116">
    <property type="component" value="Chromosome"/>
</dbReference>
<dbReference type="GO" id="GO:0071978">
    <property type="term" value="P:bacterial-type flagellum-dependent swarming motility"/>
    <property type="evidence" value="ECO:0007669"/>
    <property type="project" value="TreeGrafter"/>
</dbReference>
<dbReference type="Pfam" id="PF00460">
    <property type="entry name" value="Flg_bb_rod"/>
    <property type="match status" value="1"/>
</dbReference>
<evidence type="ECO:0000313" key="8">
    <source>
        <dbReference type="EMBL" id="AUM12970.1"/>
    </source>
</evidence>